<evidence type="ECO:0000313" key="5">
    <source>
        <dbReference type="Proteomes" id="UP000053328"/>
    </source>
</evidence>
<organism evidence="4 5">
    <name type="scientific">Exophiala spinifera</name>
    <dbReference type="NCBI Taxonomy" id="91928"/>
    <lineage>
        <taxon>Eukaryota</taxon>
        <taxon>Fungi</taxon>
        <taxon>Dikarya</taxon>
        <taxon>Ascomycota</taxon>
        <taxon>Pezizomycotina</taxon>
        <taxon>Eurotiomycetes</taxon>
        <taxon>Chaetothyriomycetidae</taxon>
        <taxon>Chaetothyriales</taxon>
        <taxon>Herpotrichiellaceae</taxon>
        <taxon>Exophiala</taxon>
    </lineage>
</organism>
<feature type="compositionally biased region" description="Polar residues" evidence="2">
    <location>
        <begin position="87"/>
        <end position="100"/>
    </location>
</feature>
<feature type="region of interest" description="Disordered" evidence="2">
    <location>
        <begin position="70"/>
        <end position="129"/>
    </location>
</feature>
<keyword evidence="1" id="KW-0863">Zinc-finger</keyword>
<keyword evidence="1" id="KW-0862">Zinc</keyword>
<accession>A0A0D2BNS7</accession>
<dbReference type="PROSITE" id="PS50089">
    <property type="entry name" value="ZF_RING_2"/>
    <property type="match status" value="1"/>
</dbReference>
<reference evidence="4 5" key="1">
    <citation type="submission" date="2015-01" db="EMBL/GenBank/DDBJ databases">
        <title>The Genome Sequence of Exophiala spinifera CBS89968.</title>
        <authorList>
            <consortium name="The Broad Institute Genomics Platform"/>
            <person name="Cuomo C."/>
            <person name="de Hoog S."/>
            <person name="Gorbushina A."/>
            <person name="Stielow B."/>
            <person name="Teixiera M."/>
            <person name="Abouelleil A."/>
            <person name="Chapman S.B."/>
            <person name="Priest M."/>
            <person name="Young S.K."/>
            <person name="Wortman J."/>
            <person name="Nusbaum C."/>
            <person name="Birren B."/>
        </authorList>
    </citation>
    <scope>NUCLEOTIDE SEQUENCE [LARGE SCALE GENOMIC DNA]</scope>
    <source>
        <strain evidence="4 5">CBS 89968</strain>
    </source>
</reference>
<evidence type="ECO:0000313" key="4">
    <source>
        <dbReference type="EMBL" id="KIW20543.1"/>
    </source>
</evidence>
<gene>
    <name evidence="4" type="ORF">PV08_01118</name>
</gene>
<feature type="compositionally biased region" description="Polar residues" evidence="2">
    <location>
        <begin position="348"/>
        <end position="362"/>
    </location>
</feature>
<evidence type="ECO:0000256" key="1">
    <source>
        <dbReference type="PROSITE-ProRule" id="PRU00175"/>
    </source>
</evidence>
<dbReference type="RefSeq" id="XP_016240759.1">
    <property type="nucleotide sequence ID" value="XM_016375483.1"/>
</dbReference>
<dbReference type="Gene3D" id="3.30.40.10">
    <property type="entry name" value="Zinc/RING finger domain, C3HC4 (zinc finger)"/>
    <property type="match status" value="1"/>
</dbReference>
<proteinExistence type="predicted"/>
<dbReference type="GeneID" id="27328201"/>
<dbReference type="InterPro" id="IPR001841">
    <property type="entry name" value="Znf_RING"/>
</dbReference>
<dbReference type="SMART" id="SM00184">
    <property type="entry name" value="RING"/>
    <property type="match status" value="1"/>
</dbReference>
<feature type="region of interest" description="Disordered" evidence="2">
    <location>
        <begin position="249"/>
        <end position="276"/>
    </location>
</feature>
<dbReference type="Proteomes" id="UP000053328">
    <property type="component" value="Unassembled WGS sequence"/>
</dbReference>
<evidence type="ECO:0000259" key="3">
    <source>
        <dbReference type="PROSITE" id="PS50089"/>
    </source>
</evidence>
<dbReference type="OrthoDB" id="1711136at2759"/>
<feature type="region of interest" description="Disordered" evidence="2">
    <location>
        <begin position="313"/>
        <end position="362"/>
    </location>
</feature>
<feature type="region of interest" description="Disordered" evidence="2">
    <location>
        <begin position="386"/>
        <end position="413"/>
    </location>
</feature>
<dbReference type="AlphaFoldDB" id="A0A0D2BNS7"/>
<name>A0A0D2BNS7_9EURO</name>
<dbReference type="VEuPathDB" id="FungiDB:PV08_01118"/>
<dbReference type="EMBL" id="KN847492">
    <property type="protein sequence ID" value="KIW20543.1"/>
    <property type="molecule type" value="Genomic_DNA"/>
</dbReference>
<keyword evidence="5" id="KW-1185">Reference proteome</keyword>
<protein>
    <recommendedName>
        <fullName evidence="3">RING-type domain-containing protein</fullName>
    </recommendedName>
</protein>
<dbReference type="Pfam" id="PF13920">
    <property type="entry name" value="zf-C3HC4_3"/>
    <property type="match status" value="1"/>
</dbReference>
<dbReference type="SUPFAM" id="SSF57850">
    <property type="entry name" value="RING/U-box"/>
    <property type="match status" value="1"/>
</dbReference>
<sequence length="520" mass="58706">MTSVCEHKEHIGCALTALPRCCSCVDKRPLATAYPIYIDGKGMKLQGKRWQRYCWKCRDYWNFVSDNSSAHSLPRNPDPSDIPVHSEPSTLHTDNMSQTPHGVRSGQSNRRNRNRHSHRGHFHGHPDRAIPNQYAGTNNPHNHSVALPTVASQHDRHMEANQLYGWNANHRQPPDGNLPRLSNMTFQDQNAAAEIGPNSQGNVQVNIPQIVQNSLDHFGLTAATIQSTHPSLPMQVAPHWPADANINHPHGNNEINPQHQPAYPGYNQSAPAHRQARRPITNPFGTREELESEDYQSPLTAMFGRFERIREAREAQRAMHSRRQVSRSEDASSPLRSNLPPAGVPSYPQRTTEPPPVSQDNGLRSRRFWISDQIHDLLLNSTASRSSVAHGPTSMYLDDTEDEDDWAPNPIDEQKRGDILDLKEMDVSIACQICKEHKMDTLLEPCMHLAICHWCSELTRITAQRADRTWRCPICRGKIRGCRKVFLVTSEKHRQDGPDDPSESRGDEGSKQKDDAAMVL</sequence>
<feature type="region of interest" description="Disordered" evidence="2">
    <location>
        <begin position="492"/>
        <end position="520"/>
    </location>
</feature>
<dbReference type="GO" id="GO:0008270">
    <property type="term" value="F:zinc ion binding"/>
    <property type="evidence" value="ECO:0007669"/>
    <property type="project" value="UniProtKB-KW"/>
</dbReference>
<feature type="compositionally biased region" description="Basic residues" evidence="2">
    <location>
        <begin position="110"/>
        <end position="123"/>
    </location>
</feature>
<dbReference type="HOGENOM" id="CLU_048758_0_0_1"/>
<evidence type="ECO:0000256" key="2">
    <source>
        <dbReference type="SAM" id="MobiDB-lite"/>
    </source>
</evidence>
<dbReference type="InterPro" id="IPR013083">
    <property type="entry name" value="Znf_RING/FYVE/PHD"/>
</dbReference>
<keyword evidence="1" id="KW-0479">Metal-binding</keyword>
<feature type="domain" description="RING-type" evidence="3">
    <location>
        <begin position="431"/>
        <end position="476"/>
    </location>
</feature>